<sequence>MRRRYRYAAAALIAPLGIALPPAASADCTNANGTTVCAQGSVRGPDGGTGAGYTGPYVPYPCEYDWLCDDGLSIAIDPPDRPWRPGGGIGPR</sequence>
<feature type="chain" id="PRO_5007089947" evidence="1">
    <location>
        <begin position="27"/>
        <end position="92"/>
    </location>
</feature>
<reference evidence="3" key="2">
    <citation type="submission" date="2016-02" db="EMBL/GenBank/DDBJ databases">
        <title>Draft genome sequence of five rapidly growing Mycobacterium species.</title>
        <authorList>
            <person name="Katahira K."/>
            <person name="Gotou Y."/>
            <person name="Iida K."/>
            <person name="Ogura Y."/>
            <person name="Hayashi T."/>
        </authorList>
    </citation>
    <scope>NUCLEOTIDE SEQUENCE [LARGE SCALE GENOMIC DNA]</scope>
    <source>
        <strain evidence="3">JCM15298</strain>
    </source>
</reference>
<protein>
    <submittedName>
        <fullName evidence="2">Uncharacterized protein</fullName>
    </submittedName>
</protein>
<dbReference type="AlphaFoldDB" id="A0A100W8K5"/>
<dbReference type="STRING" id="228230.RMCC_0638"/>
<dbReference type="EMBL" id="BCSY01000021">
    <property type="protein sequence ID" value="GAS93672.1"/>
    <property type="molecule type" value="Genomic_DNA"/>
</dbReference>
<keyword evidence="3" id="KW-1185">Reference proteome</keyword>
<gene>
    <name evidence="2" type="ORF">RMCC_0638</name>
</gene>
<evidence type="ECO:0000313" key="3">
    <source>
        <dbReference type="Proteomes" id="UP000069443"/>
    </source>
</evidence>
<comment type="caution">
    <text evidence="2">The sequence shown here is derived from an EMBL/GenBank/DDBJ whole genome shotgun (WGS) entry which is preliminary data.</text>
</comment>
<evidence type="ECO:0000313" key="2">
    <source>
        <dbReference type="EMBL" id="GAS93672.1"/>
    </source>
</evidence>
<accession>A0A100W8K5</accession>
<reference evidence="3" key="1">
    <citation type="journal article" date="2016" name="Genome Announc.">
        <title>Draft Genome Sequences of Five Rapidly Growing Mycobacterium Species, M. thermoresistibile, M. fortuitum subsp. acetamidolyticum, M. canariasense, M. brisbanense, and M. novocastrense.</title>
        <authorList>
            <person name="Katahira K."/>
            <person name="Ogura Y."/>
            <person name="Gotoh Y."/>
            <person name="Hayashi T."/>
        </authorList>
    </citation>
    <scope>NUCLEOTIDE SEQUENCE [LARGE SCALE GENOMIC DNA]</scope>
    <source>
        <strain evidence="3">JCM15298</strain>
    </source>
</reference>
<dbReference type="RefSeq" id="WP_062655069.1">
    <property type="nucleotide sequence ID" value="NZ_BCSY01000021.1"/>
</dbReference>
<dbReference type="Proteomes" id="UP000069443">
    <property type="component" value="Unassembled WGS sequence"/>
</dbReference>
<keyword evidence="1" id="KW-0732">Signal</keyword>
<proteinExistence type="predicted"/>
<evidence type="ECO:0000256" key="1">
    <source>
        <dbReference type="SAM" id="SignalP"/>
    </source>
</evidence>
<organism evidence="2 3">
    <name type="scientific">Mycolicibacterium canariasense</name>
    <name type="common">Mycobacterium canariasense</name>
    <dbReference type="NCBI Taxonomy" id="228230"/>
    <lineage>
        <taxon>Bacteria</taxon>
        <taxon>Bacillati</taxon>
        <taxon>Actinomycetota</taxon>
        <taxon>Actinomycetes</taxon>
        <taxon>Mycobacteriales</taxon>
        <taxon>Mycobacteriaceae</taxon>
        <taxon>Mycolicibacterium</taxon>
    </lineage>
</organism>
<name>A0A100W8K5_MYCCR</name>
<feature type="signal peptide" evidence="1">
    <location>
        <begin position="1"/>
        <end position="26"/>
    </location>
</feature>